<gene>
    <name evidence="2" type="ORF">SAMN06297164_1914</name>
</gene>
<feature type="domain" description="PhnB-like" evidence="1">
    <location>
        <begin position="74"/>
        <end position="129"/>
    </location>
</feature>
<reference evidence="2 3" key="1">
    <citation type="submission" date="2017-09" db="EMBL/GenBank/DDBJ databases">
        <authorList>
            <person name="Ehlers B."/>
            <person name="Leendertz F.H."/>
        </authorList>
    </citation>
    <scope>NUCLEOTIDE SEQUENCE [LARGE SCALE GENOMIC DNA]</scope>
    <source>
        <strain evidence="2 3">Nm42</strain>
    </source>
</reference>
<dbReference type="AlphaFoldDB" id="A0A286AAI0"/>
<dbReference type="InterPro" id="IPR028973">
    <property type="entry name" value="PhnB-like"/>
</dbReference>
<organism evidence="2 3">
    <name type="scientific">Nitrosomonas ureae</name>
    <dbReference type="NCBI Taxonomy" id="44577"/>
    <lineage>
        <taxon>Bacteria</taxon>
        <taxon>Pseudomonadati</taxon>
        <taxon>Pseudomonadota</taxon>
        <taxon>Betaproteobacteria</taxon>
        <taxon>Nitrosomonadales</taxon>
        <taxon>Nitrosomonadaceae</taxon>
        <taxon>Nitrosomonas</taxon>
    </lineage>
</organism>
<dbReference type="InterPro" id="IPR029068">
    <property type="entry name" value="Glyas_Bleomycin-R_OHBP_Dase"/>
</dbReference>
<dbReference type="SUPFAM" id="SSF54593">
    <property type="entry name" value="Glyoxalase/Bleomycin resistance protein/Dihydroxybiphenyl dioxygenase"/>
    <property type="match status" value="1"/>
</dbReference>
<dbReference type="EMBL" id="OCMU01000001">
    <property type="protein sequence ID" value="SOD18916.1"/>
    <property type="molecule type" value="Genomic_DNA"/>
</dbReference>
<proteinExistence type="predicted"/>
<dbReference type="Proteomes" id="UP000219335">
    <property type="component" value="Unassembled WGS sequence"/>
</dbReference>
<evidence type="ECO:0000313" key="3">
    <source>
        <dbReference type="Proteomes" id="UP000219335"/>
    </source>
</evidence>
<keyword evidence="2" id="KW-0489">Methyltransferase</keyword>
<sequence>MDNGGLRLALQKTRFAFGMTVTLRKRRGFTPRSFPIRPLPRCIAPSEIFRREGREVYRTVRLVDRFESSMPGAQQCGPAFRHNEAFSFQVTTAGQAETDCYWSVIVSNGGEESACGWRWGKRGLSGQIMLIGLTQAISNSDPAAAQAYF</sequence>
<dbReference type="Pfam" id="PF06983">
    <property type="entry name" value="3-dmu-9_3-mt"/>
    <property type="match status" value="1"/>
</dbReference>
<name>A0A286AAI0_9PROT</name>
<dbReference type="GO" id="GO:0032259">
    <property type="term" value="P:methylation"/>
    <property type="evidence" value="ECO:0007669"/>
    <property type="project" value="UniProtKB-KW"/>
</dbReference>
<dbReference type="GO" id="GO:0008168">
    <property type="term" value="F:methyltransferase activity"/>
    <property type="evidence" value="ECO:0007669"/>
    <property type="project" value="UniProtKB-KW"/>
</dbReference>
<keyword evidence="2" id="KW-0830">Ubiquinone</keyword>
<dbReference type="RefSeq" id="WP_255251917.1">
    <property type="nucleotide sequence ID" value="NZ_OCMU01000001.1"/>
</dbReference>
<evidence type="ECO:0000313" key="2">
    <source>
        <dbReference type="EMBL" id="SOD18916.1"/>
    </source>
</evidence>
<accession>A0A286AAI0</accession>
<dbReference type="Gene3D" id="3.10.180.10">
    <property type="entry name" value="2,3-Dihydroxybiphenyl 1,2-Dioxygenase, domain 1"/>
    <property type="match status" value="1"/>
</dbReference>
<keyword evidence="2" id="KW-0808">Transferase</keyword>
<evidence type="ECO:0000259" key="1">
    <source>
        <dbReference type="Pfam" id="PF06983"/>
    </source>
</evidence>
<protein>
    <submittedName>
        <fullName evidence="2">3-demethylubiquinone-9 3-methyltransferase</fullName>
    </submittedName>
</protein>